<reference evidence="2" key="1">
    <citation type="submission" date="2018-05" db="EMBL/GenBank/DDBJ databases">
        <title>Draft genome of Mucuna pruriens seed.</title>
        <authorList>
            <person name="Nnadi N.E."/>
            <person name="Vos R."/>
            <person name="Hasami M.H."/>
            <person name="Devisetty U.K."/>
            <person name="Aguiy J.C."/>
        </authorList>
    </citation>
    <scope>NUCLEOTIDE SEQUENCE [LARGE SCALE GENOMIC DNA]</scope>
    <source>
        <strain evidence="2">JCA_2017</strain>
    </source>
</reference>
<protein>
    <submittedName>
        <fullName evidence="2">Uncharacterized protein</fullName>
    </submittedName>
</protein>
<feature type="non-terminal residue" evidence="2">
    <location>
        <position position="1"/>
    </location>
</feature>
<feature type="compositionally biased region" description="Acidic residues" evidence="1">
    <location>
        <begin position="112"/>
        <end position="153"/>
    </location>
</feature>
<dbReference type="AlphaFoldDB" id="A0A371EA77"/>
<dbReference type="OrthoDB" id="1742118at2759"/>
<dbReference type="PANTHER" id="PTHR35711">
    <property type="entry name" value="EXPRESSED PROTEIN"/>
    <property type="match status" value="1"/>
</dbReference>
<dbReference type="Proteomes" id="UP000257109">
    <property type="component" value="Unassembled WGS sequence"/>
</dbReference>
<organism evidence="2 3">
    <name type="scientific">Mucuna pruriens</name>
    <name type="common">Velvet bean</name>
    <name type="synonym">Dolichos pruriens</name>
    <dbReference type="NCBI Taxonomy" id="157652"/>
    <lineage>
        <taxon>Eukaryota</taxon>
        <taxon>Viridiplantae</taxon>
        <taxon>Streptophyta</taxon>
        <taxon>Embryophyta</taxon>
        <taxon>Tracheophyta</taxon>
        <taxon>Spermatophyta</taxon>
        <taxon>Magnoliopsida</taxon>
        <taxon>eudicotyledons</taxon>
        <taxon>Gunneridae</taxon>
        <taxon>Pentapetalae</taxon>
        <taxon>rosids</taxon>
        <taxon>fabids</taxon>
        <taxon>Fabales</taxon>
        <taxon>Fabaceae</taxon>
        <taxon>Papilionoideae</taxon>
        <taxon>50 kb inversion clade</taxon>
        <taxon>NPAAA clade</taxon>
        <taxon>indigoferoid/millettioid clade</taxon>
        <taxon>Phaseoleae</taxon>
        <taxon>Mucuna</taxon>
    </lineage>
</organism>
<dbReference type="PANTHER" id="PTHR35711:SF4">
    <property type="entry name" value="ACTING ON PEPTIDE BONDS (PEPTIDASE)-RELATED"/>
    <property type="match status" value="1"/>
</dbReference>
<gene>
    <name evidence="2" type="ORF">CR513_58683</name>
</gene>
<evidence type="ECO:0000256" key="1">
    <source>
        <dbReference type="SAM" id="MobiDB-lite"/>
    </source>
</evidence>
<feature type="compositionally biased region" description="Acidic residues" evidence="1">
    <location>
        <begin position="160"/>
        <end position="195"/>
    </location>
</feature>
<accession>A0A371EA77</accession>
<evidence type="ECO:0000313" key="3">
    <source>
        <dbReference type="Proteomes" id="UP000257109"/>
    </source>
</evidence>
<name>A0A371EA77_MUCPR</name>
<dbReference type="EMBL" id="QJKJ01015182">
    <property type="protein sequence ID" value="RDX62938.1"/>
    <property type="molecule type" value="Genomic_DNA"/>
</dbReference>
<evidence type="ECO:0000313" key="2">
    <source>
        <dbReference type="EMBL" id="RDX62938.1"/>
    </source>
</evidence>
<feature type="region of interest" description="Disordered" evidence="1">
    <location>
        <begin position="101"/>
        <end position="204"/>
    </location>
</feature>
<comment type="caution">
    <text evidence="2">The sequence shown here is derived from an EMBL/GenBank/DDBJ whole genome shotgun (WGS) entry which is preliminary data.</text>
</comment>
<feature type="compositionally biased region" description="Basic and acidic residues" evidence="1">
    <location>
        <begin position="102"/>
        <end position="111"/>
    </location>
</feature>
<sequence>MRRGDINLNPKTLTGPTQFPAHMPKQIYGVAEAMELQSLCFKENATYVASFLEALVLDTLLATAKSLACFLLMTGSLHTDINSLVSLTDGRFPLDQLCKGKHTSEENKDASETEDDEDDEDGNDGDDDDDDGDDEDFSGDEGGEEADSDDDPEANGGGGSDDEDDDDDDDDNDEDDGDDDDEEEEDEEEEEEEETPQPPSKKRK</sequence>
<keyword evidence="3" id="KW-1185">Reference proteome</keyword>
<proteinExistence type="predicted"/>